<evidence type="ECO:0000313" key="11">
    <source>
        <dbReference type="EMBL" id="TCP38449.1"/>
    </source>
</evidence>
<evidence type="ECO:0000256" key="4">
    <source>
        <dbReference type="ARBA" id="ARBA00022692"/>
    </source>
</evidence>
<dbReference type="Pfam" id="PF00691">
    <property type="entry name" value="OmpA"/>
    <property type="match status" value="1"/>
</dbReference>
<dbReference type="PROSITE" id="PS51123">
    <property type="entry name" value="OMPA_2"/>
    <property type="match status" value="1"/>
</dbReference>
<feature type="domain" description="OmpA-like" evidence="10">
    <location>
        <begin position="172"/>
        <end position="293"/>
    </location>
</feature>
<proteinExistence type="inferred from homology"/>
<dbReference type="EMBL" id="SLXO01000001">
    <property type="protein sequence ID" value="TCP38449.1"/>
    <property type="molecule type" value="Genomic_DNA"/>
</dbReference>
<feature type="transmembrane region" description="Helical" evidence="9">
    <location>
        <begin position="28"/>
        <end position="47"/>
    </location>
</feature>
<dbReference type="InterPro" id="IPR006665">
    <property type="entry name" value="OmpA-like"/>
</dbReference>
<accession>A0A4R2PRJ6</accession>
<evidence type="ECO:0000256" key="3">
    <source>
        <dbReference type="ARBA" id="ARBA00022475"/>
    </source>
</evidence>
<keyword evidence="6 7" id="KW-0472">Membrane</keyword>
<organism evidence="11 12">
    <name type="scientific">Rhodothalassium salexigens DSM 2132</name>
    <dbReference type="NCBI Taxonomy" id="1188247"/>
    <lineage>
        <taxon>Bacteria</taxon>
        <taxon>Pseudomonadati</taxon>
        <taxon>Pseudomonadota</taxon>
        <taxon>Alphaproteobacteria</taxon>
        <taxon>Rhodothalassiales</taxon>
        <taxon>Rhodothalassiaceae</taxon>
        <taxon>Rhodothalassium</taxon>
    </lineage>
</organism>
<dbReference type="InterPro" id="IPR036737">
    <property type="entry name" value="OmpA-like_sf"/>
</dbReference>
<dbReference type="GO" id="GO:0005886">
    <property type="term" value="C:plasma membrane"/>
    <property type="evidence" value="ECO:0007669"/>
    <property type="project" value="UniProtKB-SubCell"/>
</dbReference>
<evidence type="ECO:0000313" key="12">
    <source>
        <dbReference type="Proteomes" id="UP000295399"/>
    </source>
</evidence>
<dbReference type="Proteomes" id="UP000295399">
    <property type="component" value="Unassembled WGS sequence"/>
</dbReference>
<dbReference type="SUPFAM" id="SSF103088">
    <property type="entry name" value="OmpA-like"/>
    <property type="match status" value="1"/>
</dbReference>
<comment type="subcellular location">
    <subcellularLocation>
        <location evidence="1">Cell membrane</location>
        <topology evidence="1">Single-pass membrane protein</topology>
    </subcellularLocation>
</comment>
<dbReference type="AlphaFoldDB" id="A0A4R2PRJ6"/>
<protein>
    <submittedName>
        <fullName evidence="11">Chemotaxis protein MotB</fullName>
    </submittedName>
</protein>
<reference evidence="11 12" key="1">
    <citation type="submission" date="2019-03" db="EMBL/GenBank/DDBJ databases">
        <title>Genomic Encyclopedia of Type Strains, Phase IV (KMG-IV): sequencing the most valuable type-strain genomes for metagenomic binning, comparative biology and taxonomic classification.</title>
        <authorList>
            <person name="Goeker M."/>
        </authorList>
    </citation>
    <scope>NUCLEOTIDE SEQUENCE [LARGE SCALE GENOMIC DNA]</scope>
    <source>
        <strain evidence="11 12">DSM 2132</strain>
    </source>
</reference>
<dbReference type="CDD" id="cd07185">
    <property type="entry name" value="OmpA_C-like"/>
    <property type="match status" value="1"/>
</dbReference>
<comment type="caution">
    <text evidence="11">The sequence shown here is derived from an EMBL/GenBank/DDBJ whole genome shotgun (WGS) entry which is preliminary data.</text>
</comment>
<dbReference type="PANTHER" id="PTHR30329:SF21">
    <property type="entry name" value="LIPOPROTEIN YIAD-RELATED"/>
    <property type="match status" value="1"/>
</dbReference>
<gene>
    <name evidence="11" type="ORF">EV659_101353</name>
</gene>
<evidence type="ECO:0000256" key="9">
    <source>
        <dbReference type="SAM" id="Phobius"/>
    </source>
</evidence>
<evidence type="ECO:0000256" key="1">
    <source>
        <dbReference type="ARBA" id="ARBA00004162"/>
    </source>
</evidence>
<dbReference type="Gene3D" id="3.30.1330.60">
    <property type="entry name" value="OmpA-like domain"/>
    <property type="match status" value="1"/>
</dbReference>
<dbReference type="FunCoup" id="A0A4R2PRJ6">
    <property type="interactions" value="172"/>
</dbReference>
<evidence type="ECO:0000256" key="7">
    <source>
        <dbReference type="PROSITE-ProRule" id="PRU00473"/>
    </source>
</evidence>
<dbReference type="OrthoDB" id="7170686at2"/>
<evidence type="ECO:0000256" key="6">
    <source>
        <dbReference type="ARBA" id="ARBA00023136"/>
    </source>
</evidence>
<keyword evidence="3" id="KW-1003">Cell membrane</keyword>
<dbReference type="InterPro" id="IPR050330">
    <property type="entry name" value="Bact_OuterMem_StrucFunc"/>
</dbReference>
<evidence type="ECO:0000256" key="5">
    <source>
        <dbReference type="ARBA" id="ARBA00022989"/>
    </source>
</evidence>
<dbReference type="InParanoid" id="A0A4R2PRJ6"/>
<comment type="similarity">
    <text evidence="2">Belongs to the MotB family.</text>
</comment>
<keyword evidence="12" id="KW-1185">Reference proteome</keyword>
<evidence type="ECO:0000259" key="10">
    <source>
        <dbReference type="PROSITE" id="PS51123"/>
    </source>
</evidence>
<evidence type="ECO:0000256" key="8">
    <source>
        <dbReference type="SAM" id="MobiDB-lite"/>
    </source>
</evidence>
<name>A0A4R2PRJ6_RHOSA</name>
<dbReference type="Pfam" id="PF13677">
    <property type="entry name" value="MotB_plug"/>
    <property type="match status" value="1"/>
</dbReference>
<evidence type="ECO:0000256" key="2">
    <source>
        <dbReference type="ARBA" id="ARBA00008914"/>
    </source>
</evidence>
<sequence>MAQINNRPIIKKKKIIQADGHHGGAWKVAYADFVTAMMAFFMLLWLLNVSDKETLEGLADYFSPTSVSESGDSGSGKPLAGTSLSAQGVQASGSVAVKIPAPPPTSTEDSQQVARAAQESGQDRADYENKINEQPSEILQSLTQQIRVTLQESAELSKHQDQLITEQIEEGARIQLIDKDNRPMFKSGSADPYEFTEKLLRVIGEALGQLPNRIELIGHTNRGDADSVGRAAYTNWELSSDRANAARRVLAGSGVANDRFAAAIGKANSEPLYPDAPFRPENRRIAITVLREAPVVPRASDGGF</sequence>
<dbReference type="InterPro" id="IPR025713">
    <property type="entry name" value="MotB-like_N_dom"/>
</dbReference>
<dbReference type="PANTHER" id="PTHR30329">
    <property type="entry name" value="STATOR ELEMENT OF FLAGELLAR MOTOR COMPLEX"/>
    <property type="match status" value="1"/>
</dbReference>
<feature type="region of interest" description="Disordered" evidence="8">
    <location>
        <begin position="100"/>
        <end position="124"/>
    </location>
</feature>
<keyword evidence="4 9" id="KW-0812">Transmembrane</keyword>
<dbReference type="RefSeq" id="WP_132706887.1">
    <property type="nucleotide sequence ID" value="NZ_JACIGF010000001.1"/>
</dbReference>
<keyword evidence="5 9" id="KW-1133">Transmembrane helix</keyword>